<name>A0A1Y0SXJ0_9CAUD</name>
<dbReference type="OrthoDB" id="1903at10239"/>
<feature type="coiled-coil region" evidence="1">
    <location>
        <begin position="569"/>
        <end position="603"/>
    </location>
</feature>
<dbReference type="PANTHER" id="PTHR32114">
    <property type="entry name" value="ABC TRANSPORTER ABCH.3"/>
    <property type="match status" value="1"/>
</dbReference>
<dbReference type="PANTHER" id="PTHR32114:SF2">
    <property type="entry name" value="ABC TRANSPORTER ABCH.3"/>
    <property type="match status" value="1"/>
</dbReference>
<organism evidence="2 3">
    <name type="scientific">Pseudomonas phage Noxifer</name>
    <dbReference type="NCBI Taxonomy" id="2006684"/>
    <lineage>
        <taxon>Viruses</taxon>
        <taxon>Duplodnaviria</taxon>
        <taxon>Heunggongvirae</taxon>
        <taxon>Uroviricota</taxon>
        <taxon>Caudoviricetes</taxon>
        <taxon>Chimalliviridae</taxon>
        <taxon>Noxifervirus</taxon>
        <taxon>Noxifervirus noxifer</taxon>
    </lineage>
</organism>
<dbReference type="EMBL" id="MF063068">
    <property type="protein sequence ID" value="ARV77334.1"/>
    <property type="molecule type" value="Genomic_DNA"/>
</dbReference>
<protein>
    <submittedName>
        <fullName evidence="2">SbcC protein</fullName>
    </submittedName>
</protein>
<dbReference type="SUPFAM" id="SSF52540">
    <property type="entry name" value="P-loop containing nucleoside triphosphate hydrolases"/>
    <property type="match status" value="1"/>
</dbReference>
<dbReference type="Proteomes" id="UP000224829">
    <property type="component" value="Segment"/>
</dbReference>
<dbReference type="Gene3D" id="3.40.50.300">
    <property type="entry name" value="P-loop containing nucleotide triphosphate hydrolases"/>
    <property type="match status" value="2"/>
</dbReference>
<evidence type="ECO:0000313" key="2">
    <source>
        <dbReference type="EMBL" id="ARV77334.1"/>
    </source>
</evidence>
<feature type="coiled-coil region" evidence="1">
    <location>
        <begin position="274"/>
        <end position="327"/>
    </location>
</feature>
<accession>A0A1Y0SXJ0</accession>
<proteinExistence type="predicted"/>
<dbReference type="InterPro" id="IPR027417">
    <property type="entry name" value="P-loop_NTPase"/>
</dbReference>
<keyword evidence="1" id="KW-0175">Coiled coil</keyword>
<keyword evidence="3" id="KW-1185">Reference proteome</keyword>
<sequence>MKITKFILKNYKRLMLSNIRYFEWVPGTNIMLLLGSNGSGKSSVVEELTPCPAHHEQFEAGGVKEFHCVHNNHHYVLISEYSGRGTGKHKFYCDGMDEAHNLNPGGTFAVQKELVFRILKMDRAIHEVLIGLTPFSAMQTSKRREWLTRLFPMDLSFAFGKFGQVKNYISDARGVINHKAKRMANENIDLPNDGEMASYRTQITELTNRLQELYRTRGNEPLSRSNVVSLQGRYKQIHDKTKRHLESHPNIAAFYGVRGRSVIESRISVIEHTAQAAKHRLEELAVELEDVARQVVPVSDFGTPEQIEEMRVEINRLAEQAKAFTAIVLEYNGPFPLITHEVFPHSKAMLGEMMGVWTTLIQEFPTNLDDHFSHERGKQARLTFAENKVRLHSLSDRHSAATQRLAQMRGCAEVVCPDCTHSFVPGQSPEDVRLTEKTCKELGSTIERLEAEQVELEAYINSYDDYLTYINRFRQIVRQYEVYKPVWDYCVERRVMFIEPRKHLTSAITWQSAQTAYIELTEASQRIAGIKERLDRYESIDSGSIDYMKRRQEGLERAITETADQQHVLAQQARELRASAAEVDRYNAQTDLLQAELEDYMRIVNDQIVDLVKLGYDEEIKHTSLKLSDLQATLHRYELRENTLKDIEREHKEAQEWYADMQLISKALSPTDGLIGRYLMGFMQKIVKLLNAIIEELWTYPMEVLPSKVDKDELDYNFPLNVRNGAVIAPDIARGSSSQKDVVNFAFKLILMKFLGLEDYPLPLDEFGNTFDEQHRQNLIPFLNKLVELGEVSQIFYISHFSSTHGAFNHAEVVVLDPTNITLPPVYNRTVKFG</sequence>
<evidence type="ECO:0000256" key="1">
    <source>
        <dbReference type="SAM" id="Coils"/>
    </source>
</evidence>
<reference evidence="2 3" key="1">
    <citation type="submission" date="2017-05" db="EMBL/GenBank/DDBJ databases">
        <authorList>
            <person name="Song R."/>
            <person name="Chenine A.L."/>
            <person name="Ruprecht R.M."/>
        </authorList>
    </citation>
    <scope>NUCLEOTIDE SEQUENCE [LARGE SCALE GENOMIC DNA]</scope>
</reference>
<gene>
    <name evidence="2" type="ORF">NOXIFER_165</name>
</gene>
<feature type="coiled-coil region" evidence="1">
    <location>
        <begin position="432"/>
        <end position="459"/>
    </location>
</feature>
<evidence type="ECO:0000313" key="3">
    <source>
        <dbReference type="Proteomes" id="UP000224829"/>
    </source>
</evidence>